<keyword evidence="1" id="KW-1133">Transmembrane helix</keyword>
<keyword evidence="1" id="KW-0472">Membrane</keyword>
<dbReference type="InterPro" id="IPR012902">
    <property type="entry name" value="N_methyl_site"/>
</dbReference>
<comment type="caution">
    <text evidence="2">The sequence shown here is derived from an EMBL/GenBank/DDBJ whole genome shotgun (WGS) entry which is preliminary data.</text>
</comment>
<keyword evidence="1" id="KW-0812">Transmembrane</keyword>
<gene>
    <name evidence="2" type="ORF">MMIC_P1698</name>
</gene>
<evidence type="ECO:0000313" key="2">
    <source>
        <dbReference type="EMBL" id="GAV20725.1"/>
    </source>
</evidence>
<proteinExistence type="predicted"/>
<sequence length="334" mass="35768">MTRFNRGFTLIEMIGALAIISILAAIIVPNLISRVESVSLNAEKTTLKKLAPVLEDFMIRTHSIPSDGPTDPLTLIPTGNWAWALSTQSALPAQQILVNEMGRARQFFIDPNYTLTMPALFPEFVPPAAPPAQAPAGTPPSLYEQGAIPFGGTNRVNLATPAPVVPITSLRVMIVSDLRKAGATPLAALPTALTAASFDAVWNQTIANPMPEKNPVGALPGTGIDTGIVIQRISLDHLFHRVTISSDYTGVAPLPAYQIESFLPQAVLPSRPTAASPPPDLIYELYIMHGTRFATHAHGAIGGLGFLQLIKGPETFQYPGFGLNPAALTFKWQR</sequence>
<dbReference type="Proteomes" id="UP000231632">
    <property type="component" value="Unassembled WGS sequence"/>
</dbReference>
<evidence type="ECO:0000256" key="1">
    <source>
        <dbReference type="SAM" id="Phobius"/>
    </source>
</evidence>
<protein>
    <submittedName>
        <fullName evidence="2">General secretion pathway protein G</fullName>
    </submittedName>
</protein>
<dbReference type="EMBL" id="BDFD01000014">
    <property type="protein sequence ID" value="GAV20725.1"/>
    <property type="molecule type" value="Genomic_DNA"/>
</dbReference>
<dbReference type="InterPro" id="IPR045584">
    <property type="entry name" value="Pilin-like"/>
</dbReference>
<dbReference type="RefSeq" id="WP_072660034.1">
    <property type="nucleotide sequence ID" value="NZ_BDFD01000014.1"/>
</dbReference>
<keyword evidence="3" id="KW-1185">Reference proteome</keyword>
<reference evidence="2 3" key="1">
    <citation type="journal article" date="2017" name="Arch. Microbiol.">
        <title>Mariprofundus micogutta sp. nov., a novel iron-oxidizing zetaproteobacterium isolated from a deep-sea hydrothermal field at the Bayonnaise knoll of the Izu-Ogasawara arc, and a description of Mariprofundales ord. nov. and Zetaproteobacteria classis nov.</title>
        <authorList>
            <person name="Makita H."/>
            <person name="Tanaka E."/>
            <person name="Mitsunobu S."/>
            <person name="Miyazaki M."/>
            <person name="Nunoura T."/>
            <person name="Uematsu K."/>
            <person name="Takaki Y."/>
            <person name="Nishi S."/>
            <person name="Shimamura S."/>
            <person name="Takai K."/>
        </authorList>
    </citation>
    <scope>NUCLEOTIDE SEQUENCE [LARGE SCALE GENOMIC DNA]</scope>
    <source>
        <strain evidence="2 3">ET2</strain>
    </source>
</reference>
<dbReference type="PROSITE" id="PS00409">
    <property type="entry name" value="PROKAR_NTER_METHYL"/>
    <property type="match status" value="1"/>
</dbReference>
<evidence type="ECO:0000313" key="3">
    <source>
        <dbReference type="Proteomes" id="UP000231632"/>
    </source>
</evidence>
<dbReference type="NCBIfam" id="TIGR02532">
    <property type="entry name" value="IV_pilin_GFxxxE"/>
    <property type="match status" value="1"/>
</dbReference>
<dbReference type="Pfam" id="PF07963">
    <property type="entry name" value="N_methyl"/>
    <property type="match status" value="1"/>
</dbReference>
<dbReference type="Gene3D" id="3.30.700.10">
    <property type="entry name" value="Glycoprotein, Type 4 Pilin"/>
    <property type="match status" value="1"/>
</dbReference>
<accession>A0A1L8CP74</accession>
<name>A0A1L8CP74_9PROT</name>
<dbReference type="SUPFAM" id="SSF54523">
    <property type="entry name" value="Pili subunits"/>
    <property type="match status" value="1"/>
</dbReference>
<organism evidence="2 3">
    <name type="scientific">Mariprofundus micogutta</name>
    <dbReference type="NCBI Taxonomy" id="1921010"/>
    <lineage>
        <taxon>Bacteria</taxon>
        <taxon>Pseudomonadati</taxon>
        <taxon>Pseudomonadota</taxon>
        <taxon>Candidatius Mariprofundia</taxon>
        <taxon>Mariprofundales</taxon>
        <taxon>Mariprofundaceae</taxon>
        <taxon>Mariprofundus</taxon>
    </lineage>
</organism>
<dbReference type="OrthoDB" id="9819102at2"/>
<feature type="transmembrane region" description="Helical" evidence="1">
    <location>
        <begin position="7"/>
        <end position="32"/>
    </location>
</feature>
<dbReference type="STRING" id="1921010.MMIC_P1698"/>
<dbReference type="AlphaFoldDB" id="A0A1L8CP74"/>